<comment type="caution">
    <text evidence="1">The sequence shown here is derived from an EMBL/GenBank/DDBJ whole genome shotgun (WGS) entry which is preliminary data.</text>
</comment>
<protein>
    <submittedName>
        <fullName evidence="1">Uncharacterized protein</fullName>
    </submittedName>
</protein>
<name>A0A9D4UBB7_ADICA</name>
<sequence length="170" mass="18196">MKKRLRRRARGIVGDGELGNHRVAGGTEMRSRHTGGVVLRGLLEDSHVSVDVVVGVLHAVVGVLLHRVDGQTQCGAVMNSKRQQFKAFHASIACGSLGCTQPAVGESGMSFREQTTTFNCDDGGSWCRVCKDASSRVSSEHACTLQAGRSICRMRHGCAVGSGKIECITW</sequence>
<keyword evidence="2" id="KW-1185">Reference proteome</keyword>
<organism evidence="1 2">
    <name type="scientific">Adiantum capillus-veneris</name>
    <name type="common">Maidenhair fern</name>
    <dbReference type="NCBI Taxonomy" id="13818"/>
    <lineage>
        <taxon>Eukaryota</taxon>
        <taxon>Viridiplantae</taxon>
        <taxon>Streptophyta</taxon>
        <taxon>Embryophyta</taxon>
        <taxon>Tracheophyta</taxon>
        <taxon>Polypodiopsida</taxon>
        <taxon>Polypodiidae</taxon>
        <taxon>Polypodiales</taxon>
        <taxon>Pteridineae</taxon>
        <taxon>Pteridaceae</taxon>
        <taxon>Vittarioideae</taxon>
        <taxon>Adiantum</taxon>
    </lineage>
</organism>
<dbReference type="Proteomes" id="UP000886520">
    <property type="component" value="Chromosome 20"/>
</dbReference>
<proteinExistence type="predicted"/>
<dbReference type="AlphaFoldDB" id="A0A9D4UBB7"/>
<gene>
    <name evidence="1" type="ORF">GOP47_0021290</name>
</gene>
<evidence type="ECO:0000313" key="2">
    <source>
        <dbReference type="Proteomes" id="UP000886520"/>
    </source>
</evidence>
<evidence type="ECO:0000313" key="1">
    <source>
        <dbReference type="EMBL" id="KAI5064620.1"/>
    </source>
</evidence>
<dbReference type="EMBL" id="JABFUD020000020">
    <property type="protein sequence ID" value="KAI5064620.1"/>
    <property type="molecule type" value="Genomic_DNA"/>
</dbReference>
<accession>A0A9D4UBB7</accession>
<reference evidence="1" key="1">
    <citation type="submission" date="2021-01" db="EMBL/GenBank/DDBJ databases">
        <title>Adiantum capillus-veneris genome.</title>
        <authorList>
            <person name="Fang Y."/>
            <person name="Liao Q."/>
        </authorList>
    </citation>
    <scope>NUCLEOTIDE SEQUENCE</scope>
    <source>
        <strain evidence="1">H3</strain>
        <tissue evidence="1">Leaf</tissue>
    </source>
</reference>